<dbReference type="Gene3D" id="3.40.50.1820">
    <property type="entry name" value="alpha/beta hydrolase"/>
    <property type="match status" value="1"/>
</dbReference>
<evidence type="ECO:0000256" key="1">
    <source>
        <dbReference type="ARBA" id="ARBA00022801"/>
    </source>
</evidence>
<feature type="domain" description="Alpha/beta hydrolase fold-3" evidence="2">
    <location>
        <begin position="34"/>
        <end position="230"/>
    </location>
</feature>
<dbReference type="Proteomes" id="UP001203284">
    <property type="component" value="Unassembled WGS sequence"/>
</dbReference>
<dbReference type="InterPro" id="IPR013094">
    <property type="entry name" value="AB_hydrolase_3"/>
</dbReference>
<dbReference type="InterPro" id="IPR050300">
    <property type="entry name" value="GDXG_lipolytic_enzyme"/>
</dbReference>
<keyword evidence="1 3" id="KW-0378">Hydrolase</keyword>
<reference evidence="3 4" key="1">
    <citation type="submission" date="2022-04" db="EMBL/GenBank/DDBJ databases">
        <authorList>
            <person name="Grouzdev D.S."/>
            <person name="Pantiukh K.S."/>
            <person name="Krutkina M.S."/>
        </authorList>
    </citation>
    <scope>NUCLEOTIDE SEQUENCE [LARGE SCALE GENOMIC DNA]</scope>
    <source>
        <strain evidence="3 4">6x-1</strain>
    </source>
</reference>
<evidence type="ECO:0000313" key="3">
    <source>
        <dbReference type="EMBL" id="MCK0198657.1"/>
    </source>
</evidence>
<dbReference type="InterPro" id="IPR029058">
    <property type="entry name" value="AB_hydrolase_fold"/>
</dbReference>
<dbReference type="EMBL" id="JALKCH010000013">
    <property type="protein sequence ID" value="MCK0198657.1"/>
    <property type="molecule type" value="Genomic_DNA"/>
</dbReference>
<keyword evidence="4" id="KW-1185">Reference proteome</keyword>
<dbReference type="PANTHER" id="PTHR48081">
    <property type="entry name" value="AB HYDROLASE SUPERFAMILY PROTEIN C4A8.06C"/>
    <property type="match status" value="1"/>
</dbReference>
<evidence type="ECO:0000259" key="2">
    <source>
        <dbReference type="Pfam" id="PF07859"/>
    </source>
</evidence>
<proteinExistence type="predicted"/>
<dbReference type="SUPFAM" id="SSF53474">
    <property type="entry name" value="alpha/beta-Hydrolases"/>
    <property type="match status" value="1"/>
</dbReference>
<protein>
    <submittedName>
        <fullName evidence="3">Alpha/beta hydrolase</fullName>
    </submittedName>
</protein>
<name>A0ABT0DFB1_9HYPH</name>
<organism evidence="3 4">
    <name type="scientific">Ancylobacter crimeensis</name>
    <dbReference type="NCBI Taxonomy" id="2579147"/>
    <lineage>
        <taxon>Bacteria</taxon>
        <taxon>Pseudomonadati</taxon>
        <taxon>Pseudomonadota</taxon>
        <taxon>Alphaproteobacteria</taxon>
        <taxon>Hyphomicrobiales</taxon>
        <taxon>Xanthobacteraceae</taxon>
        <taxon>Ancylobacter</taxon>
    </lineage>
</organism>
<sequence>MGCGWSESELETGEGRLPVRFYRPADSQRSPALVLHLHGGAFTAGSPACGECVARLLAEAGALVASVDYPLAPAHPFPEPLNRSFAALQALHARRSCWAGRAARLFVAGEEAGANLAAALALMARDQGGPPLAGQILISPMLDPALATRSIRAAEAGAVGCRFAEGWHRYLGSAEKAAHPYAAPLGSNRLGRLPPALILTAEDDPMRDESLAYGERLKAGGVPVTTHVVPAPTRWPAALAENPDASPAMPPDWCGPLRSVFRDFLARPSERAVPERLSDSTRP</sequence>
<dbReference type="PANTHER" id="PTHR48081:SF8">
    <property type="entry name" value="ALPHA_BETA HYDROLASE FOLD-3 DOMAIN-CONTAINING PROTEIN-RELATED"/>
    <property type="match status" value="1"/>
</dbReference>
<evidence type="ECO:0000313" key="4">
    <source>
        <dbReference type="Proteomes" id="UP001203284"/>
    </source>
</evidence>
<gene>
    <name evidence="3" type="ORF">MWN34_17305</name>
</gene>
<comment type="caution">
    <text evidence="3">The sequence shown here is derived from an EMBL/GenBank/DDBJ whole genome shotgun (WGS) entry which is preliminary data.</text>
</comment>
<dbReference type="RefSeq" id="WP_247030555.1">
    <property type="nucleotide sequence ID" value="NZ_JALKCH010000013.1"/>
</dbReference>
<accession>A0ABT0DFB1</accession>
<dbReference type="GO" id="GO:0016787">
    <property type="term" value="F:hydrolase activity"/>
    <property type="evidence" value="ECO:0007669"/>
    <property type="project" value="UniProtKB-KW"/>
</dbReference>
<dbReference type="Pfam" id="PF07859">
    <property type="entry name" value="Abhydrolase_3"/>
    <property type="match status" value="1"/>
</dbReference>